<evidence type="ECO:0000259" key="8">
    <source>
        <dbReference type="PROSITE" id="PS50071"/>
    </source>
</evidence>
<name>A0A8B8A6N4_CRAVI</name>
<dbReference type="GO" id="GO:0005634">
    <property type="term" value="C:nucleus"/>
    <property type="evidence" value="ECO:0007669"/>
    <property type="project" value="UniProtKB-SubCell"/>
</dbReference>
<keyword evidence="3 5" id="KW-0371">Homeobox</keyword>
<protein>
    <submittedName>
        <fullName evidence="10">Homeobox protein EMX1-like</fullName>
    </submittedName>
</protein>
<comment type="subcellular location">
    <subcellularLocation>
        <location evidence="1 5 6">Nucleus</location>
    </subcellularLocation>
</comment>
<feature type="compositionally biased region" description="Basic and acidic residues" evidence="7">
    <location>
        <begin position="269"/>
        <end position="284"/>
    </location>
</feature>
<dbReference type="GO" id="GO:0007420">
    <property type="term" value="P:brain development"/>
    <property type="evidence" value="ECO:0007669"/>
    <property type="project" value="TreeGrafter"/>
</dbReference>
<gene>
    <name evidence="10" type="primary">LOC111099909</name>
</gene>
<evidence type="ECO:0000256" key="7">
    <source>
        <dbReference type="SAM" id="MobiDB-lite"/>
    </source>
</evidence>
<feature type="compositionally biased region" description="Acidic residues" evidence="7">
    <location>
        <begin position="285"/>
        <end position="294"/>
    </location>
</feature>
<dbReference type="SMART" id="SM00389">
    <property type="entry name" value="HOX"/>
    <property type="match status" value="1"/>
</dbReference>
<dbReference type="InterPro" id="IPR001356">
    <property type="entry name" value="HD"/>
</dbReference>
<evidence type="ECO:0000313" key="9">
    <source>
        <dbReference type="Proteomes" id="UP000694844"/>
    </source>
</evidence>
<dbReference type="PROSITE" id="PS50071">
    <property type="entry name" value="HOMEOBOX_2"/>
    <property type="match status" value="1"/>
</dbReference>
<evidence type="ECO:0000256" key="1">
    <source>
        <dbReference type="ARBA" id="ARBA00004123"/>
    </source>
</evidence>
<reference evidence="10" key="1">
    <citation type="submission" date="2025-08" db="UniProtKB">
        <authorList>
            <consortium name="RefSeq"/>
        </authorList>
    </citation>
    <scope>IDENTIFICATION</scope>
    <source>
        <tissue evidence="10">Whole sample</tissue>
    </source>
</reference>
<feature type="compositionally biased region" description="Basic and acidic residues" evidence="7">
    <location>
        <begin position="33"/>
        <end position="51"/>
    </location>
</feature>
<dbReference type="GO" id="GO:0000978">
    <property type="term" value="F:RNA polymerase II cis-regulatory region sequence-specific DNA binding"/>
    <property type="evidence" value="ECO:0007669"/>
    <property type="project" value="TreeGrafter"/>
</dbReference>
<evidence type="ECO:0000256" key="6">
    <source>
        <dbReference type="RuleBase" id="RU000682"/>
    </source>
</evidence>
<dbReference type="GeneID" id="111099909"/>
<dbReference type="InterPro" id="IPR017970">
    <property type="entry name" value="Homeobox_CS"/>
</dbReference>
<dbReference type="Pfam" id="PF00046">
    <property type="entry name" value="Homeodomain"/>
    <property type="match status" value="1"/>
</dbReference>
<dbReference type="CDD" id="cd00086">
    <property type="entry name" value="homeodomain"/>
    <property type="match status" value="1"/>
</dbReference>
<keyword evidence="9" id="KW-1185">Reference proteome</keyword>
<accession>A0A8B8A6N4</accession>
<dbReference type="RefSeq" id="XP_022287126.1">
    <property type="nucleotide sequence ID" value="XM_022431418.1"/>
</dbReference>
<evidence type="ECO:0000256" key="2">
    <source>
        <dbReference type="ARBA" id="ARBA00023125"/>
    </source>
</evidence>
<dbReference type="FunFam" id="1.10.10.60:FF:000081">
    <property type="entry name" value="Empty spiracles homeobox 2"/>
    <property type="match status" value="1"/>
</dbReference>
<sequence>MVEHSLRKSSGFTIDSLIGKDSEKSESSSGGRVYEEYVRASSERNDKDSPRPRVPSGPEATERPRRDTVISECPSVRPVPDLSAARRERDLFLASHQHSASESLKHLHDVLSQTAGATGTYYPPRMCRHPLSPFSLHSMYPGQLSGSAPLHPLMIPPSSSRDIRHLHPWISERYSGYYYPRYPAAAPGFLFQPYRKPKRIRTAFSPSQLLQLEKAFEKSHYVVGQERKDLASELQLTETQVKVWFQNRRTKHKRIKSEDGDDPNSPDKGSLKDMDSDNEMKDDSDISDIDDIGDDGMGHLHANQVHPLPQPSVSGHMLMP</sequence>
<feature type="domain" description="Homeobox" evidence="8">
    <location>
        <begin position="195"/>
        <end position="255"/>
    </location>
</feature>
<dbReference type="AlphaFoldDB" id="A0A8B8A6N4"/>
<dbReference type="PROSITE" id="PS00027">
    <property type="entry name" value="HOMEOBOX_1"/>
    <property type="match status" value="1"/>
</dbReference>
<feature type="region of interest" description="Disordered" evidence="7">
    <location>
        <begin position="250"/>
        <end position="320"/>
    </location>
</feature>
<dbReference type="InterPro" id="IPR009057">
    <property type="entry name" value="Homeodomain-like_sf"/>
</dbReference>
<dbReference type="SUPFAM" id="SSF46689">
    <property type="entry name" value="Homeodomain-like"/>
    <property type="match status" value="1"/>
</dbReference>
<feature type="DNA-binding region" description="Homeobox" evidence="5">
    <location>
        <begin position="197"/>
        <end position="256"/>
    </location>
</feature>
<dbReference type="Proteomes" id="UP000694844">
    <property type="component" value="Chromosome 6"/>
</dbReference>
<dbReference type="PANTHER" id="PTHR24339">
    <property type="entry name" value="HOMEOBOX PROTEIN EMX-RELATED"/>
    <property type="match status" value="1"/>
</dbReference>
<dbReference type="Gene3D" id="1.10.10.60">
    <property type="entry name" value="Homeodomain-like"/>
    <property type="match status" value="1"/>
</dbReference>
<evidence type="ECO:0000256" key="5">
    <source>
        <dbReference type="PROSITE-ProRule" id="PRU00108"/>
    </source>
</evidence>
<proteinExistence type="predicted"/>
<feature type="region of interest" description="Disordered" evidence="7">
    <location>
        <begin position="1"/>
        <end position="77"/>
    </location>
</feature>
<dbReference type="OrthoDB" id="6159439at2759"/>
<dbReference type="PANTHER" id="PTHR24339:SF28">
    <property type="entry name" value="E5-RELATED"/>
    <property type="match status" value="1"/>
</dbReference>
<organism evidence="9 10">
    <name type="scientific">Crassostrea virginica</name>
    <name type="common">Eastern oyster</name>
    <dbReference type="NCBI Taxonomy" id="6565"/>
    <lineage>
        <taxon>Eukaryota</taxon>
        <taxon>Metazoa</taxon>
        <taxon>Spiralia</taxon>
        <taxon>Lophotrochozoa</taxon>
        <taxon>Mollusca</taxon>
        <taxon>Bivalvia</taxon>
        <taxon>Autobranchia</taxon>
        <taxon>Pteriomorphia</taxon>
        <taxon>Ostreida</taxon>
        <taxon>Ostreoidea</taxon>
        <taxon>Ostreidae</taxon>
        <taxon>Crassostrea</taxon>
    </lineage>
</organism>
<feature type="compositionally biased region" description="Basic and acidic residues" evidence="7">
    <location>
        <begin position="60"/>
        <end position="69"/>
    </location>
</feature>
<dbReference type="KEGG" id="cvn:111099909"/>
<keyword evidence="4 5" id="KW-0539">Nucleus</keyword>
<evidence type="ECO:0000256" key="4">
    <source>
        <dbReference type="ARBA" id="ARBA00023242"/>
    </source>
</evidence>
<evidence type="ECO:0000313" key="10">
    <source>
        <dbReference type="RefSeq" id="XP_022287126.1"/>
    </source>
</evidence>
<keyword evidence="2 5" id="KW-0238">DNA-binding</keyword>
<evidence type="ECO:0000256" key="3">
    <source>
        <dbReference type="ARBA" id="ARBA00023155"/>
    </source>
</evidence>
<dbReference type="GO" id="GO:0000981">
    <property type="term" value="F:DNA-binding transcription factor activity, RNA polymerase II-specific"/>
    <property type="evidence" value="ECO:0007669"/>
    <property type="project" value="InterPro"/>
</dbReference>
<dbReference type="InterPro" id="IPR050877">
    <property type="entry name" value="EMX-VAX-Noto_Homeobox_TFs"/>
</dbReference>
<dbReference type="GO" id="GO:0030182">
    <property type="term" value="P:neuron differentiation"/>
    <property type="evidence" value="ECO:0007669"/>
    <property type="project" value="TreeGrafter"/>
</dbReference>